<proteinExistence type="predicted"/>
<dbReference type="Gramene" id="KRH64626">
    <property type="protein sequence ID" value="KRH64626"/>
    <property type="gene ID" value="GLYMA_04G246700"/>
</dbReference>
<evidence type="ECO:0000313" key="3">
    <source>
        <dbReference type="EnsemblPlants" id="KRH64626"/>
    </source>
</evidence>
<protein>
    <submittedName>
        <fullName evidence="2 3">Uncharacterized protein</fullName>
    </submittedName>
</protein>
<evidence type="ECO:0000313" key="2">
    <source>
        <dbReference type="EMBL" id="KRH64626.1"/>
    </source>
</evidence>
<dbReference type="InParanoid" id="A0A0R0KHA1"/>
<name>A0A0R0KHA1_SOYBN</name>
<reference evidence="2" key="3">
    <citation type="submission" date="2018-07" db="EMBL/GenBank/DDBJ databases">
        <title>WGS assembly of Glycine max.</title>
        <authorList>
            <person name="Schmutz J."/>
            <person name="Cannon S."/>
            <person name="Schlueter J."/>
            <person name="Ma J."/>
            <person name="Mitros T."/>
            <person name="Nelson W."/>
            <person name="Hyten D."/>
            <person name="Song Q."/>
            <person name="Thelen J."/>
            <person name="Cheng J."/>
            <person name="Xu D."/>
            <person name="Hellsten U."/>
            <person name="May G."/>
            <person name="Yu Y."/>
            <person name="Sakurai T."/>
            <person name="Umezawa T."/>
            <person name="Bhattacharyya M."/>
            <person name="Sandhu D."/>
            <person name="Valliyodan B."/>
            <person name="Lindquist E."/>
            <person name="Peto M."/>
            <person name="Grant D."/>
            <person name="Shu S."/>
            <person name="Goodstein D."/>
            <person name="Barry K."/>
            <person name="Futrell-Griggs M."/>
            <person name="Abernathy B."/>
            <person name="Du J."/>
            <person name="Tian Z."/>
            <person name="Zhu L."/>
            <person name="Gill N."/>
            <person name="Joshi T."/>
            <person name="Libault M."/>
            <person name="Sethuraman A."/>
            <person name="Zhang X."/>
            <person name="Shinozaki K."/>
            <person name="Nguyen H."/>
            <person name="Wing R."/>
            <person name="Cregan P."/>
            <person name="Specht J."/>
            <person name="Grimwood J."/>
            <person name="Rokhsar D."/>
            <person name="Stacey G."/>
            <person name="Shoemaker R."/>
            <person name="Jackson S."/>
        </authorList>
    </citation>
    <scope>NUCLEOTIDE SEQUENCE</scope>
    <source>
        <tissue evidence="2">Callus</tissue>
    </source>
</reference>
<feature type="transmembrane region" description="Helical" evidence="1">
    <location>
        <begin position="27"/>
        <end position="45"/>
    </location>
</feature>
<evidence type="ECO:0000313" key="4">
    <source>
        <dbReference type="Proteomes" id="UP000008827"/>
    </source>
</evidence>
<sequence length="83" mass="9566">MFLVSCSSICWYVCLNIYFRMCNARSWNLFVATPVSFLVSFVLHFAPCFSLNSLDFLVTCLSLLLALSVHQIHSKFLDIFLTF</sequence>
<keyword evidence="1" id="KW-0812">Transmembrane</keyword>
<keyword evidence="1" id="KW-0472">Membrane</keyword>
<accession>A0A0R0KHA1</accession>
<dbReference type="Proteomes" id="UP000008827">
    <property type="component" value="Chromosome 4"/>
</dbReference>
<gene>
    <name evidence="2" type="ORF">GLYMA_04G246700</name>
</gene>
<dbReference type="EMBL" id="CM000837">
    <property type="protein sequence ID" value="KRH64626.1"/>
    <property type="molecule type" value="Genomic_DNA"/>
</dbReference>
<reference evidence="3" key="2">
    <citation type="submission" date="2018-02" db="UniProtKB">
        <authorList>
            <consortium name="EnsemblPlants"/>
        </authorList>
    </citation>
    <scope>IDENTIFICATION</scope>
    <source>
        <strain evidence="3">Williams 82</strain>
    </source>
</reference>
<dbReference type="AlphaFoldDB" id="A0A0R0KHA1"/>
<evidence type="ECO:0000256" key="1">
    <source>
        <dbReference type="SAM" id="Phobius"/>
    </source>
</evidence>
<organism evidence="2">
    <name type="scientific">Glycine max</name>
    <name type="common">Soybean</name>
    <name type="synonym">Glycine hispida</name>
    <dbReference type="NCBI Taxonomy" id="3847"/>
    <lineage>
        <taxon>Eukaryota</taxon>
        <taxon>Viridiplantae</taxon>
        <taxon>Streptophyta</taxon>
        <taxon>Embryophyta</taxon>
        <taxon>Tracheophyta</taxon>
        <taxon>Spermatophyta</taxon>
        <taxon>Magnoliopsida</taxon>
        <taxon>eudicotyledons</taxon>
        <taxon>Gunneridae</taxon>
        <taxon>Pentapetalae</taxon>
        <taxon>rosids</taxon>
        <taxon>fabids</taxon>
        <taxon>Fabales</taxon>
        <taxon>Fabaceae</taxon>
        <taxon>Papilionoideae</taxon>
        <taxon>50 kb inversion clade</taxon>
        <taxon>NPAAA clade</taxon>
        <taxon>indigoferoid/millettioid clade</taxon>
        <taxon>Phaseoleae</taxon>
        <taxon>Glycine</taxon>
        <taxon>Glycine subgen. Soja</taxon>
    </lineage>
</organism>
<reference evidence="2 3" key="1">
    <citation type="journal article" date="2010" name="Nature">
        <title>Genome sequence of the palaeopolyploid soybean.</title>
        <authorList>
            <person name="Schmutz J."/>
            <person name="Cannon S.B."/>
            <person name="Schlueter J."/>
            <person name="Ma J."/>
            <person name="Mitros T."/>
            <person name="Nelson W."/>
            <person name="Hyten D.L."/>
            <person name="Song Q."/>
            <person name="Thelen J.J."/>
            <person name="Cheng J."/>
            <person name="Xu D."/>
            <person name="Hellsten U."/>
            <person name="May G.D."/>
            <person name="Yu Y."/>
            <person name="Sakurai T."/>
            <person name="Umezawa T."/>
            <person name="Bhattacharyya M.K."/>
            <person name="Sandhu D."/>
            <person name="Valliyodan B."/>
            <person name="Lindquist E."/>
            <person name="Peto M."/>
            <person name="Grant D."/>
            <person name="Shu S."/>
            <person name="Goodstein D."/>
            <person name="Barry K."/>
            <person name="Futrell-Griggs M."/>
            <person name="Abernathy B."/>
            <person name="Du J."/>
            <person name="Tian Z."/>
            <person name="Zhu L."/>
            <person name="Gill N."/>
            <person name="Joshi T."/>
            <person name="Libault M."/>
            <person name="Sethuraman A."/>
            <person name="Zhang X.-C."/>
            <person name="Shinozaki K."/>
            <person name="Nguyen H.T."/>
            <person name="Wing R.A."/>
            <person name="Cregan P."/>
            <person name="Specht J."/>
            <person name="Grimwood J."/>
            <person name="Rokhsar D."/>
            <person name="Stacey G."/>
            <person name="Shoemaker R.C."/>
            <person name="Jackson S.A."/>
        </authorList>
    </citation>
    <scope>NUCLEOTIDE SEQUENCE [LARGE SCALE GENOMIC DNA]</scope>
    <source>
        <strain evidence="3">cv. Williams 82</strain>
        <tissue evidence="2">Callus</tissue>
    </source>
</reference>
<keyword evidence="1" id="KW-1133">Transmembrane helix</keyword>
<dbReference type="EnsemblPlants" id="KRH64626">
    <property type="protein sequence ID" value="KRH64626"/>
    <property type="gene ID" value="GLYMA_04G246700"/>
</dbReference>
<keyword evidence="4" id="KW-1185">Reference proteome</keyword>